<dbReference type="SUPFAM" id="SSF54518">
    <property type="entry name" value="Tubby C-terminal domain-like"/>
    <property type="match status" value="1"/>
</dbReference>
<feature type="domain" description="Tubby C-terminal" evidence="2">
    <location>
        <begin position="1"/>
        <end position="241"/>
    </location>
</feature>
<dbReference type="Pfam" id="PF01167">
    <property type="entry name" value="Tub"/>
    <property type="match status" value="1"/>
</dbReference>
<evidence type="ECO:0000313" key="3">
    <source>
        <dbReference type="EMBL" id="RKP23778.1"/>
    </source>
</evidence>
<reference evidence="4" key="1">
    <citation type="journal article" date="2018" name="Nat. Microbiol.">
        <title>Leveraging single-cell genomics to expand the fungal tree of life.</title>
        <authorList>
            <person name="Ahrendt S.R."/>
            <person name="Quandt C.A."/>
            <person name="Ciobanu D."/>
            <person name="Clum A."/>
            <person name="Salamov A."/>
            <person name="Andreopoulos B."/>
            <person name="Cheng J.F."/>
            <person name="Woyke T."/>
            <person name="Pelin A."/>
            <person name="Henrissat B."/>
            <person name="Reynolds N.K."/>
            <person name="Benny G.L."/>
            <person name="Smith M.E."/>
            <person name="James T.Y."/>
            <person name="Grigoriev I.V."/>
        </authorList>
    </citation>
    <scope>NUCLEOTIDE SEQUENCE [LARGE SCALE GENOMIC DNA]</scope>
    <source>
        <strain evidence="4">Benny S71-1</strain>
    </source>
</reference>
<dbReference type="InterPro" id="IPR025659">
    <property type="entry name" value="Tubby-like_C"/>
</dbReference>
<evidence type="ECO:0000313" key="4">
    <source>
        <dbReference type="Proteomes" id="UP000278143"/>
    </source>
</evidence>
<dbReference type="PRINTS" id="PR01573">
    <property type="entry name" value="SUPERTUBBY"/>
</dbReference>
<accession>A0A4P9YVE7</accession>
<sequence>PIAQGERLLCSIVRRRDGKNRFYPTYELYRDDHQDQGVPLLKARKCRQTGGSRYEIVVCDQNQKERVVGKVRSNFIGTAFVVYDNGRNPFRGERESGKEDRGQVRQELAGIIYEPNILGFKGPRRMTILMRRMGPEEQRVPHRPVKREDTLLGRYKCKNSKESLELHNKSPQWNEETQSYVLNFNGRVTLASVKNFQVVHPNDLDYIIMQFGRIARDHFTMDFQYPMCLLQAFGIALSSFDAKLACE</sequence>
<dbReference type="PANTHER" id="PTHR16517:SF7">
    <property type="entry name" value="PROTEIN KING TUBBY"/>
    <property type="match status" value="1"/>
</dbReference>
<comment type="similarity">
    <text evidence="1">Belongs to the TUB family.</text>
</comment>
<dbReference type="GO" id="GO:0061512">
    <property type="term" value="P:protein localization to cilium"/>
    <property type="evidence" value="ECO:0007669"/>
    <property type="project" value="TreeGrafter"/>
</dbReference>
<dbReference type="OrthoDB" id="8775810at2759"/>
<protein>
    <recommendedName>
        <fullName evidence="2">Tubby C-terminal domain-containing protein</fullName>
    </recommendedName>
</protein>
<dbReference type="PANTHER" id="PTHR16517">
    <property type="entry name" value="TUBBY-RELATED"/>
    <property type="match status" value="1"/>
</dbReference>
<organism evidence="3 4">
    <name type="scientific">Syncephalis pseudoplumigaleata</name>
    <dbReference type="NCBI Taxonomy" id="1712513"/>
    <lineage>
        <taxon>Eukaryota</taxon>
        <taxon>Fungi</taxon>
        <taxon>Fungi incertae sedis</taxon>
        <taxon>Zoopagomycota</taxon>
        <taxon>Zoopagomycotina</taxon>
        <taxon>Zoopagomycetes</taxon>
        <taxon>Zoopagales</taxon>
        <taxon>Piptocephalidaceae</taxon>
        <taxon>Syncephalis</taxon>
    </lineage>
</organism>
<proteinExistence type="inferred from homology"/>
<dbReference type="InterPro" id="IPR000007">
    <property type="entry name" value="Tubby_C"/>
</dbReference>
<feature type="non-terminal residue" evidence="3">
    <location>
        <position position="1"/>
    </location>
</feature>
<dbReference type="AlphaFoldDB" id="A0A4P9YVE7"/>
<gene>
    <name evidence="3" type="ORF">SYNPS1DRAFT_18123</name>
</gene>
<dbReference type="EMBL" id="KZ990696">
    <property type="protein sequence ID" value="RKP23778.1"/>
    <property type="molecule type" value="Genomic_DNA"/>
</dbReference>
<dbReference type="GO" id="GO:0005929">
    <property type="term" value="C:cilium"/>
    <property type="evidence" value="ECO:0007669"/>
    <property type="project" value="TreeGrafter"/>
</dbReference>
<keyword evidence="4" id="KW-1185">Reference proteome</keyword>
<name>A0A4P9YVE7_9FUNG</name>
<dbReference type="Gene3D" id="3.20.90.10">
    <property type="entry name" value="Tubby Protein, Chain A"/>
    <property type="match status" value="1"/>
</dbReference>
<evidence type="ECO:0000256" key="1">
    <source>
        <dbReference type="ARBA" id="ARBA00007129"/>
    </source>
</evidence>
<dbReference type="Proteomes" id="UP000278143">
    <property type="component" value="Unassembled WGS sequence"/>
</dbReference>
<evidence type="ECO:0000259" key="2">
    <source>
        <dbReference type="Pfam" id="PF01167"/>
    </source>
</evidence>